<dbReference type="PROSITE" id="PS00092">
    <property type="entry name" value="N6_MTASE"/>
    <property type="match status" value="1"/>
</dbReference>
<dbReference type="GO" id="GO:0009307">
    <property type="term" value="P:DNA restriction-modification system"/>
    <property type="evidence" value="ECO:0007669"/>
    <property type="project" value="InterPro"/>
</dbReference>
<dbReference type="AlphaFoldDB" id="A0A6C0ESN7"/>
<accession>A0A6C0ESN7</accession>
<proteinExistence type="predicted"/>
<dbReference type="PRINTS" id="PR00505">
    <property type="entry name" value="D12N6MTFRASE"/>
</dbReference>
<evidence type="ECO:0000256" key="3">
    <source>
        <dbReference type="ARBA" id="ARBA00022679"/>
    </source>
</evidence>
<dbReference type="InterPro" id="IPR012327">
    <property type="entry name" value="MeTrfase_D12"/>
</dbReference>
<reference evidence="6" key="1">
    <citation type="journal article" date="2020" name="Nature">
        <title>Giant virus diversity and host interactions through global metagenomics.</title>
        <authorList>
            <person name="Schulz F."/>
            <person name="Roux S."/>
            <person name="Paez-Espino D."/>
            <person name="Jungbluth S."/>
            <person name="Walsh D.A."/>
            <person name="Denef V.J."/>
            <person name="McMahon K.D."/>
            <person name="Konstantinidis K.T."/>
            <person name="Eloe-Fadrosh E.A."/>
            <person name="Kyrpides N.C."/>
            <person name="Woyke T."/>
        </authorList>
    </citation>
    <scope>NUCLEOTIDE SEQUENCE</scope>
    <source>
        <strain evidence="6">GVMAG-M-3300009155-2</strain>
    </source>
</reference>
<dbReference type="InterPro" id="IPR029063">
    <property type="entry name" value="SAM-dependent_MTases_sf"/>
</dbReference>
<comment type="catalytic activity">
    <reaction evidence="5">
        <text>a 2'-deoxyadenosine in DNA + S-adenosyl-L-methionine = an N(6)-methyl-2'-deoxyadenosine in DNA + S-adenosyl-L-homocysteine + H(+)</text>
        <dbReference type="Rhea" id="RHEA:15197"/>
        <dbReference type="Rhea" id="RHEA-COMP:12418"/>
        <dbReference type="Rhea" id="RHEA-COMP:12419"/>
        <dbReference type="ChEBI" id="CHEBI:15378"/>
        <dbReference type="ChEBI" id="CHEBI:57856"/>
        <dbReference type="ChEBI" id="CHEBI:59789"/>
        <dbReference type="ChEBI" id="CHEBI:90615"/>
        <dbReference type="ChEBI" id="CHEBI:90616"/>
        <dbReference type="EC" id="2.1.1.72"/>
    </reaction>
</comment>
<evidence type="ECO:0000313" key="6">
    <source>
        <dbReference type="EMBL" id="QHT31339.1"/>
    </source>
</evidence>
<name>A0A6C0ESN7_9ZZZZ</name>
<keyword evidence="4" id="KW-0949">S-adenosyl-L-methionine</keyword>
<evidence type="ECO:0000256" key="1">
    <source>
        <dbReference type="ARBA" id="ARBA00011900"/>
    </source>
</evidence>
<dbReference type="InterPro" id="IPR002052">
    <property type="entry name" value="DNA_methylase_N6_adenine_CS"/>
</dbReference>
<dbReference type="GO" id="GO:0003676">
    <property type="term" value="F:nucleic acid binding"/>
    <property type="evidence" value="ECO:0007669"/>
    <property type="project" value="InterPro"/>
</dbReference>
<dbReference type="EC" id="2.1.1.72" evidence="1"/>
<dbReference type="GO" id="GO:0032259">
    <property type="term" value="P:methylation"/>
    <property type="evidence" value="ECO:0007669"/>
    <property type="project" value="UniProtKB-KW"/>
</dbReference>
<dbReference type="EMBL" id="MN738918">
    <property type="protein sequence ID" value="QHT31339.1"/>
    <property type="molecule type" value="Genomic_DNA"/>
</dbReference>
<sequence length="354" mass="41119">MNTLNYIGCKNTLYKTLLSVIKDNIINTNDKTFLDLFAGTGIVGFNMMFHFKKCDANDLEFYSYVINYALLKCYYSENLKNIIDECNHLPLIEGLIYDNFSPNELCERMFFTNSNAMKADAIRQYIETKYNNNSISLSEYYFLLASLVVSIDKVANTSCVYGAYLKEYKKTALKDVILQPIHTNIDNVGYTLNHNSVYNVFAETFSETYANYYDVIYIDPPYNQRQYSANYSPLNYIAQYDNTIVLKGKTGLIENYNKSSFCKKREVKDAFSKLIYGLKCNYLIISYNNEGLLSRDEFEKIVTKKGYVKLYKIKYGKFKAQEKVDKSFVEEYIWVIDTTRIGTAIEEIDIDVVK</sequence>
<dbReference type="GO" id="GO:0009007">
    <property type="term" value="F:site-specific DNA-methyltransferase (adenine-specific) activity"/>
    <property type="evidence" value="ECO:0007669"/>
    <property type="project" value="UniProtKB-EC"/>
</dbReference>
<evidence type="ECO:0000256" key="4">
    <source>
        <dbReference type="ARBA" id="ARBA00022691"/>
    </source>
</evidence>
<evidence type="ECO:0000256" key="2">
    <source>
        <dbReference type="ARBA" id="ARBA00022603"/>
    </source>
</evidence>
<protein>
    <recommendedName>
        <fullName evidence="1">site-specific DNA-methyltransferase (adenine-specific)</fullName>
        <ecNumber evidence="1">2.1.1.72</ecNumber>
    </recommendedName>
</protein>
<dbReference type="SUPFAM" id="SSF53335">
    <property type="entry name" value="S-adenosyl-L-methionine-dependent methyltransferases"/>
    <property type="match status" value="1"/>
</dbReference>
<evidence type="ECO:0000256" key="5">
    <source>
        <dbReference type="ARBA" id="ARBA00047942"/>
    </source>
</evidence>
<keyword evidence="3" id="KW-0808">Transferase</keyword>
<dbReference type="Pfam" id="PF02086">
    <property type="entry name" value="MethyltransfD12"/>
    <property type="match status" value="1"/>
</dbReference>
<keyword evidence="2" id="KW-0489">Methyltransferase</keyword>
<organism evidence="6">
    <name type="scientific">viral metagenome</name>
    <dbReference type="NCBI Taxonomy" id="1070528"/>
    <lineage>
        <taxon>unclassified sequences</taxon>
        <taxon>metagenomes</taxon>
        <taxon>organismal metagenomes</taxon>
    </lineage>
</organism>